<dbReference type="EMBL" id="JABSTR010000003">
    <property type="protein sequence ID" value="KAH9364988.1"/>
    <property type="molecule type" value="Genomic_DNA"/>
</dbReference>
<dbReference type="OrthoDB" id="1058301at2759"/>
<dbReference type="GO" id="GO:0016829">
    <property type="term" value="F:lyase activity"/>
    <property type="evidence" value="ECO:0007669"/>
    <property type="project" value="UniProtKB-KW"/>
</dbReference>
<evidence type="ECO:0000256" key="2">
    <source>
        <dbReference type="ARBA" id="ARBA00022723"/>
    </source>
</evidence>
<evidence type="ECO:0000256" key="1">
    <source>
        <dbReference type="ARBA" id="ARBA00000110"/>
    </source>
</evidence>
<evidence type="ECO:0000313" key="6">
    <source>
        <dbReference type="EMBL" id="KAH9364988.1"/>
    </source>
</evidence>
<dbReference type="InterPro" id="IPR017946">
    <property type="entry name" value="PLC-like_Pdiesterase_TIM-brl"/>
</dbReference>
<proteinExistence type="predicted"/>
<evidence type="ECO:0000313" key="7">
    <source>
        <dbReference type="Proteomes" id="UP000821853"/>
    </source>
</evidence>
<organism evidence="6 7">
    <name type="scientific">Haemaphysalis longicornis</name>
    <name type="common">Bush tick</name>
    <dbReference type="NCBI Taxonomy" id="44386"/>
    <lineage>
        <taxon>Eukaryota</taxon>
        <taxon>Metazoa</taxon>
        <taxon>Ecdysozoa</taxon>
        <taxon>Arthropoda</taxon>
        <taxon>Chelicerata</taxon>
        <taxon>Arachnida</taxon>
        <taxon>Acari</taxon>
        <taxon>Parasitiformes</taxon>
        <taxon>Ixodida</taxon>
        <taxon>Ixodoidea</taxon>
        <taxon>Ixodidae</taxon>
        <taxon>Haemaphysalinae</taxon>
        <taxon>Haemaphysalis</taxon>
    </lineage>
</organism>
<dbReference type="Proteomes" id="UP000821853">
    <property type="component" value="Unassembled WGS sequence"/>
</dbReference>
<gene>
    <name evidence="6" type="ORF">HPB48_015966</name>
</gene>
<evidence type="ECO:0000256" key="3">
    <source>
        <dbReference type="ARBA" id="ARBA00022842"/>
    </source>
</evidence>
<keyword evidence="7" id="KW-1185">Reference proteome</keyword>
<dbReference type="GO" id="GO:0006629">
    <property type="term" value="P:lipid metabolic process"/>
    <property type="evidence" value="ECO:0007669"/>
    <property type="project" value="InterPro"/>
</dbReference>
<keyword evidence="4" id="KW-1015">Disulfide bond</keyword>
<dbReference type="AlphaFoldDB" id="A0A9J6FSA2"/>
<evidence type="ECO:0000256" key="4">
    <source>
        <dbReference type="ARBA" id="ARBA00023157"/>
    </source>
</evidence>
<dbReference type="Gene3D" id="3.20.20.190">
    <property type="entry name" value="Phosphatidylinositol (PI) phosphodiesterase"/>
    <property type="match status" value="1"/>
</dbReference>
<comment type="caution">
    <text evidence="6">The sequence shown here is derived from an EMBL/GenBank/DDBJ whole genome shotgun (WGS) entry which is preliminary data.</text>
</comment>
<dbReference type="VEuPathDB" id="VectorBase:HLOH_058630"/>
<evidence type="ECO:0000256" key="5">
    <source>
        <dbReference type="ARBA" id="ARBA00023239"/>
    </source>
</evidence>
<keyword evidence="5" id="KW-0456">Lyase</keyword>
<dbReference type="GO" id="GO:0008081">
    <property type="term" value="F:phosphoric diester hydrolase activity"/>
    <property type="evidence" value="ECO:0007669"/>
    <property type="project" value="InterPro"/>
</dbReference>
<keyword evidence="3" id="KW-0460">Magnesium</keyword>
<sequence length="94" mass="10592">MERRPFFIIGHMANSLYDIDVFLESGANALEADIQFSLAGTPTWVYHGVPCDCFRVCTRYAAVTEYLDYLRSVTSVGKHPSRAVRSSFEAKPQI</sequence>
<keyword evidence="2" id="KW-0479">Metal-binding</keyword>
<accession>A0A9J6FSA2</accession>
<reference evidence="6 7" key="1">
    <citation type="journal article" date="2020" name="Cell">
        <title>Large-Scale Comparative Analyses of Tick Genomes Elucidate Their Genetic Diversity and Vector Capacities.</title>
        <authorList>
            <consortium name="Tick Genome and Microbiome Consortium (TIGMIC)"/>
            <person name="Jia N."/>
            <person name="Wang J."/>
            <person name="Shi W."/>
            <person name="Du L."/>
            <person name="Sun Y."/>
            <person name="Zhan W."/>
            <person name="Jiang J.F."/>
            <person name="Wang Q."/>
            <person name="Zhang B."/>
            <person name="Ji P."/>
            <person name="Bell-Sakyi L."/>
            <person name="Cui X.M."/>
            <person name="Yuan T.T."/>
            <person name="Jiang B.G."/>
            <person name="Yang W.F."/>
            <person name="Lam T.T."/>
            <person name="Chang Q.C."/>
            <person name="Ding S.J."/>
            <person name="Wang X.J."/>
            <person name="Zhu J.G."/>
            <person name="Ruan X.D."/>
            <person name="Zhao L."/>
            <person name="Wei J.T."/>
            <person name="Ye R.Z."/>
            <person name="Que T.C."/>
            <person name="Du C.H."/>
            <person name="Zhou Y.H."/>
            <person name="Cheng J.X."/>
            <person name="Dai P.F."/>
            <person name="Guo W.B."/>
            <person name="Han X.H."/>
            <person name="Huang E.J."/>
            <person name="Li L.F."/>
            <person name="Wei W."/>
            <person name="Gao Y.C."/>
            <person name="Liu J.Z."/>
            <person name="Shao H.Z."/>
            <person name="Wang X."/>
            <person name="Wang C.C."/>
            <person name="Yang T.C."/>
            <person name="Huo Q.B."/>
            <person name="Li W."/>
            <person name="Chen H.Y."/>
            <person name="Chen S.E."/>
            <person name="Zhou L.G."/>
            <person name="Ni X.B."/>
            <person name="Tian J.H."/>
            <person name="Sheng Y."/>
            <person name="Liu T."/>
            <person name="Pan Y.S."/>
            <person name="Xia L.Y."/>
            <person name="Li J."/>
            <person name="Zhao F."/>
            <person name="Cao W.C."/>
        </authorList>
    </citation>
    <scope>NUCLEOTIDE SEQUENCE [LARGE SCALE GENOMIC DNA]</scope>
    <source>
        <strain evidence="6">HaeL-2018</strain>
    </source>
</reference>
<name>A0A9J6FSA2_HAELO</name>
<protein>
    <submittedName>
        <fullName evidence="6">Uncharacterized protein</fullName>
    </submittedName>
</protein>
<dbReference type="GO" id="GO:0046872">
    <property type="term" value="F:metal ion binding"/>
    <property type="evidence" value="ECO:0007669"/>
    <property type="project" value="UniProtKB-KW"/>
</dbReference>
<comment type="catalytic activity">
    <reaction evidence="1">
        <text>an N-(acyl)-sphingosylphosphoethanolamine = an N-(acyl)-sphingosyl-1,3-cyclic phosphate + ethanolamine</text>
        <dbReference type="Rhea" id="RHEA:60648"/>
        <dbReference type="ChEBI" id="CHEBI:57603"/>
        <dbReference type="ChEBI" id="CHEBI:143891"/>
        <dbReference type="ChEBI" id="CHEBI:143892"/>
    </reaction>
</comment>